<reference evidence="1 2" key="1">
    <citation type="submission" date="2016-05" db="EMBL/GenBank/DDBJ databases">
        <title>Nuclear genome of Blastocystis sp. subtype 1 NandII.</title>
        <authorList>
            <person name="Gentekaki E."/>
            <person name="Curtis B."/>
            <person name="Stairs C."/>
            <person name="Eme L."/>
            <person name="Herman E."/>
            <person name="Klimes V."/>
            <person name="Arias M.C."/>
            <person name="Elias M."/>
            <person name="Hilliou F."/>
            <person name="Klute M."/>
            <person name="Malik S.-B."/>
            <person name="Pightling A."/>
            <person name="Rachubinski R."/>
            <person name="Salas D."/>
            <person name="Schlacht A."/>
            <person name="Suga H."/>
            <person name="Archibald J."/>
            <person name="Ball S.G."/>
            <person name="Clark G."/>
            <person name="Dacks J."/>
            <person name="Van Der Giezen M."/>
            <person name="Tsaousis A."/>
            <person name="Roger A."/>
        </authorList>
    </citation>
    <scope>NUCLEOTIDE SEQUENCE [LARGE SCALE GENOMIC DNA]</scope>
    <source>
        <strain evidence="2">ATCC 50177 / NandII</strain>
    </source>
</reference>
<dbReference type="EMBL" id="LXWW01000065">
    <property type="protein sequence ID" value="OAO16729.1"/>
    <property type="molecule type" value="Genomic_DNA"/>
</dbReference>
<gene>
    <name evidence="1" type="ORF">AV274_1570</name>
</gene>
<accession>A0A196SLE1</accession>
<organism evidence="1 2">
    <name type="scientific">Blastocystis sp. subtype 1 (strain ATCC 50177 / NandII)</name>
    <dbReference type="NCBI Taxonomy" id="478820"/>
    <lineage>
        <taxon>Eukaryota</taxon>
        <taxon>Sar</taxon>
        <taxon>Stramenopiles</taxon>
        <taxon>Bigyra</taxon>
        <taxon>Opalozoa</taxon>
        <taxon>Opalinata</taxon>
        <taxon>Blastocystidae</taxon>
        <taxon>Blastocystis</taxon>
    </lineage>
</organism>
<protein>
    <submittedName>
        <fullName evidence="1">Uncharacterized protein</fullName>
    </submittedName>
</protein>
<comment type="caution">
    <text evidence="1">The sequence shown here is derived from an EMBL/GenBank/DDBJ whole genome shotgun (WGS) entry which is preliminary data.</text>
</comment>
<keyword evidence="2" id="KW-1185">Reference proteome</keyword>
<dbReference type="OrthoDB" id="6261422at2759"/>
<name>A0A196SLE1_BLAHN</name>
<evidence type="ECO:0000313" key="1">
    <source>
        <dbReference type="EMBL" id="OAO16729.1"/>
    </source>
</evidence>
<dbReference type="Proteomes" id="UP000078348">
    <property type="component" value="Unassembled WGS sequence"/>
</dbReference>
<dbReference type="AlphaFoldDB" id="A0A196SLE1"/>
<evidence type="ECO:0000313" key="2">
    <source>
        <dbReference type="Proteomes" id="UP000078348"/>
    </source>
</evidence>
<sequence length="258" mass="29970">MVTTIKARDAIDMDVRNTLVMMELFQKQYSFRAVVFSRSPSVIIFCREHHITCITDYASNPFHMPLIRFFLLQAQHLFPSRYYGYVNSDILLSSSLFAVLSQCTALQKQGTIRKRFVIAGRVRNVDDSRIPDLLHTNLSIPAYESLLLSMTDNKKARLRHHHSADYFVFSSSIDFTLFEDAVIGRGRIDNYLMEIPDRQGGSLIDSSYKVLGIHQGLCGYKCHNRKRRQEYDDYNWNEKYVRLLQLGYGTLVTADYRL</sequence>
<proteinExistence type="predicted"/>